<evidence type="ECO:0000313" key="2">
    <source>
        <dbReference type="EMBL" id="KAL3792970.1"/>
    </source>
</evidence>
<keyword evidence="1" id="KW-0812">Transmembrane</keyword>
<name>A0ABD3PY07_9STRA</name>
<reference evidence="2 3" key="1">
    <citation type="journal article" date="2020" name="G3 (Bethesda)">
        <title>Improved Reference Genome for Cyclotella cryptica CCMP332, a Model for Cell Wall Morphogenesis, Salinity Adaptation, and Lipid Production in Diatoms (Bacillariophyta).</title>
        <authorList>
            <person name="Roberts W.R."/>
            <person name="Downey K.M."/>
            <person name="Ruck E.C."/>
            <person name="Traller J.C."/>
            <person name="Alverson A.J."/>
        </authorList>
    </citation>
    <scope>NUCLEOTIDE SEQUENCE [LARGE SCALE GENOMIC DNA]</scope>
    <source>
        <strain evidence="2 3">CCMP332</strain>
    </source>
</reference>
<feature type="transmembrane region" description="Helical" evidence="1">
    <location>
        <begin position="59"/>
        <end position="78"/>
    </location>
</feature>
<evidence type="ECO:0000313" key="3">
    <source>
        <dbReference type="Proteomes" id="UP001516023"/>
    </source>
</evidence>
<keyword evidence="1" id="KW-1133">Transmembrane helix</keyword>
<protein>
    <submittedName>
        <fullName evidence="2">Uncharacterized protein</fullName>
    </submittedName>
</protein>
<organism evidence="2 3">
    <name type="scientific">Cyclotella cryptica</name>
    <dbReference type="NCBI Taxonomy" id="29204"/>
    <lineage>
        <taxon>Eukaryota</taxon>
        <taxon>Sar</taxon>
        <taxon>Stramenopiles</taxon>
        <taxon>Ochrophyta</taxon>
        <taxon>Bacillariophyta</taxon>
        <taxon>Coscinodiscophyceae</taxon>
        <taxon>Thalassiosirophycidae</taxon>
        <taxon>Stephanodiscales</taxon>
        <taxon>Stephanodiscaceae</taxon>
        <taxon>Cyclotella</taxon>
    </lineage>
</organism>
<keyword evidence="3" id="KW-1185">Reference proteome</keyword>
<keyword evidence="1" id="KW-0472">Membrane</keyword>
<feature type="transmembrane region" description="Helical" evidence="1">
    <location>
        <begin position="112"/>
        <end position="131"/>
    </location>
</feature>
<dbReference type="AlphaFoldDB" id="A0ABD3PY07"/>
<sequence>MNLLSARIEPLLERGRLLLESLALPSREEYLLAASSAFHDARTASLSSWNLAYLTFRPVFILFGIISKYLATILQVILQHSLAHGFVAAREGYFQLRTATIWFVRFQHDLPLTAKYAEMGAVIALLILWLLRRRFQKYRYGERAFKWYRSKKERAVKCYEGVVNKVAETSLLLAMLLPHLLYILVIAAMKRFFPSILTYLATRTYLISAISIWNPLYQTIRVIGRVNHILSSLASQDDHKESTIKSNSSLAPSKVKQQQKHKEQLEEHTKNAIDLLKYWVVYAILNAIFRTAKLIPFIRSILPINESSQSTTRGLFGSKVVKPGFLTRLRLSGKLVEEIRLVFFIWLLLMPVSFSRADNNSESPKTKQKTKSNMPVDILYNTLSPFIISTMKSSAFLSNRVEGSSFGAKAIRFMRSLLDFLVMTRALSENTRDFIMQTIVESSALLPAAVTMFTPSYFTCYGVIYVGLVVPSGYSIEQCNAVAKSTSSLKTIMCKIQDISRYLQFWVVSAFISTILWWFEPILAWVPLSTHAIWLLWSFVQMNYPTRKLYSLIEEELIVFGLLESYGKDPDIKTLDDTILFRSAKRIIAALPSNTETNETTKTTEVNETIQKKQQ</sequence>
<comment type="caution">
    <text evidence="2">The sequence shown here is derived from an EMBL/GenBank/DDBJ whole genome shotgun (WGS) entry which is preliminary data.</text>
</comment>
<feature type="transmembrane region" description="Helical" evidence="1">
    <location>
        <begin position="171"/>
        <end position="190"/>
    </location>
</feature>
<gene>
    <name evidence="2" type="ORF">HJC23_010983</name>
</gene>
<proteinExistence type="predicted"/>
<dbReference type="EMBL" id="JABMIG020000096">
    <property type="protein sequence ID" value="KAL3792970.1"/>
    <property type="molecule type" value="Genomic_DNA"/>
</dbReference>
<feature type="transmembrane region" description="Helical" evidence="1">
    <location>
        <begin position="502"/>
        <end position="519"/>
    </location>
</feature>
<evidence type="ECO:0000256" key="1">
    <source>
        <dbReference type="SAM" id="Phobius"/>
    </source>
</evidence>
<dbReference type="Proteomes" id="UP001516023">
    <property type="component" value="Unassembled WGS sequence"/>
</dbReference>
<feature type="transmembrane region" description="Helical" evidence="1">
    <location>
        <begin position="525"/>
        <end position="544"/>
    </location>
</feature>
<accession>A0ABD3PY07</accession>